<evidence type="ECO:0000256" key="5">
    <source>
        <dbReference type="ARBA" id="ARBA00023054"/>
    </source>
</evidence>
<evidence type="ECO:0000256" key="3">
    <source>
        <dbReference type="ARBA" id="ARBA00005795"/>
    </source>
</evidence>
<dbReference type="PANTHER" id="PTHR14401:SF6">
    <property type="entry name" value="CENTROMERE PROTEIN K"/>
    <property type="match status" value="1"/>
</dbReference>
<dbReference type="GO" id="GO:0000070">
    <property type="term" value="P:mitotic sister chromatid segregation"/>
    <property type="evidence" value="ECO:0007669"/>
    <property type="project" value="TreeGrafter"/>
</dbReference>
<dbReference type="AlphaFoldDB" id="A0A061IG36"/>
<dbReference type="GO" id="GO:0051382">
    <property type="term" value="P:kinetochore assembly"/>
    <property type="evidence" value="ECO:0007669"/>
    <property type="project" value="InterPro"/>
</dbReference>
<evidence type="ECO:0000256" key="4">
    <source>
        <dbReference type="ARBA" id="ARBA00022454"/>
    </source>
</evidence>
<accession>A0A061IG36</accession>
<protein>
    <submittedName>
        <fullName evidence="9">Centromere protein K-like protein</fullName>
    </submittedName>
</protein>
<proteinExistence type="inferred from homology"/>
<keyword evidence="7" id="KW-0137">Centromere</keyword>
<sequence>MLKNQQELDPDITADMEVIDTEEELIKQCEEIWKDMEDVSINSHHTEEGEVDGTKGFVYVLYYGATCMNLYTVLENRSSSSFVSLMILKEDSQDLVDSLLLAKIFTVKGCRVKSAKEKDAWVKLRGDELSLLIMQVKCLTAELGHWKKRTPEITPMTEDILVTLGKEEFQKLRHNLEMVVSTIQSKNEKLKEDLEREQQWLDEQQQILESLNVLHSDLKNQVVTFSESRIFNELKAKMLSIKEFKEKLLCTLGEFLEDHFPLPDGTIKKKKKNTQESNAELITLNEMIEMLINRMFEVPHDPYVKISDSFWPPYIELLLRYGIALRHPEDPTRIRLEAFHQ</sequence>
<feature type="coiled-coil region" evidence="8">
    <location>
        <begin position="173"/>
        <end position="221"/>
    </location>
</feature>
<dbReference type="GO" id="GO:0000775">
    <property type="term" value="C:chromosome, centromeric region"/>
    <property type="evidence" value="ECO:0007669"/>
    <property type="project" value="UniProtKB-SubCell"/>
</dbReference>
<reference evidence="10" key="1">
    <citation type="journal article" date="2013" name="Nat. Biotechnol.">
        <title>Chinese hamster genome sequenced from sorted chromosomes.</title>
        <authorList>
            <person name="Brinkrolf K."/>
            <person name="Rupp O."/>
            <person name="Laux H."/>
            <person name="Kollin F."/>
            <person name="Ernst W."/>
            <person name="Linke B."/>
            <person name="Kofler R."/>
            <person name="Romand S."/>
            <person name="Hesse F."/>
            <person name="Budach W.E."/>
            <person name="Galosy S."/>
            <person name="Muller D."/>
            <person name="Noll T."/>
            <person name="Wienberg J."/>
            <person name="Jostock T."/>
            <person name="Leonard M."/>
            <person name="Grillari J."/>
            <person name="Tauch A."/>
            <person name="Goesmann A."/>
            <person name="Helk B."/>
            <person name="Mott J.E."/>
            <person name="Puhler A."/>
            <person name="Borth N."/>
        </authorList>
    </citation>
    <scope>NUCLEOTIDE SEQUENCE [LARGE SCALE GENOMIC DNA]</scope>
    <source>
        <strain evidence="10">17A/GY</strain>
    </source>
</reference>
<dbReference type="InterPro" id="IPR020993">
    <property type="entry name" value="Centromere_CenpK"/>
</dbReference>
<gene>
    <name evidence="9" type="ORF">H671_2g5682</name>
</gene>
<dbReference type="PANTHER" id="PTHR14401">
    <property type="entry name" value="CENTROMERE PROTEIN K"/>
    <property type="match status" value="1"/>
</dbReference>
<evidence type="ECO:0000256" key="8">
    <source>
        <dbReference type="SAM" id="Coils"/>
    </source>
</evidence>
<evidence type="ECO:0000256" key="1">
    <source>
        <dbReference type="ARBA" id="ARBA00004123"/>
    </source>
</evidence>
<dbReference type="EMBL" id="KE667815">
    <property type="protein sequence ID" value="ERE84799.1"/>
    <property type="molecule type" value="Genomic_DNA"/>
</dbReference>
<dbReference type="Pfam" id="PF11802">
    <property type="entry name" value="CENP-K"/>
    <property type="match status" value="1"/>
</dbReference>
<keyword evidence="4" id="KW-0158">Chromosome</keyword>
<evidence type="ECO:0000256" key="6">
    <source>
        <dbReference type="ARBA" id="ARBA00023242"/>
    </source>
</evidence>
<comment type="subcellular location">
    <subcellularLocation>
        <location evidence="2">Chromosome</location>
        <location evidence="2">Centromere</location>
    </subcellularLocation>
    <subcellularLocation>
        <location evidence="1">Nucleus</location>
    </subcellularLocation>
</comment>
<organism evidence="9 10">
    <name type="scientific">Cricetulus griseus</name>
    <name type="common">Chinese hamster</name>
    <name type="synonym">Cricetulus barabensis griseus</name>
    <dbReference type="NCBI Taxonomy" id="10029"/>
    <lineage>
        <taxon>Eukaryota</taxon>
        <taxon>Metazoa</taxon>
        <taxon>Chordata</taxon>
        <taxon>Craniata</taxon>
        <taxon>Vertebrata</taxon>
        <taxon>Euteleostomi</taxon>
        <taxon>Mammalia</taxon>
        <taxon>Eutheria</taxon>
        <taxon>Euarchontoglires</taxon>
        <taxon>Glires</taxon>
        <taxon>Rodentia</taxon>
        <taxon>Myomorpha</taxon>
        <taxon>Muroidea</taxon>
        <taxon>Cricetidae</taxon>
        <taxon>Cricetinae</taxon>
        <taxon>Cricetulus</taxon>
    </lineage>
</organism>
<dbReference type="GO" id="GO:0005634">
    <property type="term" value="C:nucleus"/>
    <property type="evidence" value="ECO:0007669"/>
    <property type="project" value="UniProtKB-SubCell"/>
</dbReference>
<evidence type="ECO:0000256" key="7">
    <source>
        <dbReference type="ARBA" id="ARBA00023328"/>
    </source>
</evidence>
<comment type="similarity">
    <text evidence="3">Belongs to the CENP-K/MCM22 family.</text>
</comment>
<evidence type="ECO:0000313" key="10">
    <source>
        <dbReference type="Proteomes" id="UP000030759"/>
    </source>
</evidence>
<evidence type="ECO:0000256" key="2">
    <source>
        <dbReference type="ARBA" id="ARBA00004584"/>
    </source>
</evidence>
<name>A0A061IG36_CRIGR</name>
<keyword evidence="5 8" id="KW-0175">Coiled coil</keyword>
<dbReference type="Proteomes" id="UP000030759">
    <property type="component" value="Unassembled WGS sequence"/>
</dbReference>
<keyword evidence="6" id="KW-0539">Nucleus</keyword>
<evidence type="ECO:0000313" key="9">
    <source>
        <dbReference type="EMBL" id="ERE84799.1"/>
    </source>
</evidence>